<dbReference type="Gene3D" id="3.40.390.10">
    <property type="entry name" value="Collagenase (Catalytic Domain)"/>
    <property type="match status" value="1"/>
</dbReference>
<dbReference type="Proteomes" id="UP000719412">
    <property type="component" value="Unassembled WGS sequence"/>
</dbReference>
<feature type="active site" evidence="11">
    <location>
        <position position="603"/>
    </location>
</feature>
<dbReference type="GO" id="GO:0031012">
    <property type="term" value="C:extracellular matrix"/>
    <property type="evidence" value="ECO:0007669"/>
    <property type="project" value="TreeGrafter"/>
</dbReference>
<dbReference type="InterPro" id="IPR036423">
    <property type="entry name" value="SOD-like_Cu/Zn_dom_sf"/>
</dbReference>
<dbReference type="FunFam" id="2.60.40.200:FF:000006">
    <property type="entry name" value="Copper chaperone for superoxide dismutase"/>
    <property type="match status" value="1"/>
</dbReference>
<dbReference type="PANTHER" id="PTHR13723">
    <property type="entry name" value="ADAMTS A DISINTEGRIN AND METALLOPROTEASE WITH THROMBOSPONDIN MOTIFS PROTEASE"/>
    <property type="match status" value="1"/>
</dbReference>
<feature type="binding site" evidence="11">
    <location>
        <position position="612"/>
    </location>
    <ligand>
        <name>Zn(2+)</name>
        <dbReference type="ChEBI" id="CHEBI:29105"/>
        <note>catalytic</note>
    </ligand>
</feature>
<evidence type="ECO:0000256" key="8">
    <source>
        <dbReference type="ARBA" id="ARBA00023049"/>
    </source>
</evidence>
<feature type="domain" description="HMA" evidence="13">
    <location>
        <begin position="3"/>
        <end position="66"/>
    </location>
</feature>
<dbReference type="PROSITE" id="PS50846">
    <property type="entry name" value="HMA_2"/>
    <property type="match status" value="1"/>
</dbReference>
<dbReference type="GO" id="GO:0006801">
    <property type="term" value="P:superoxide metabolic process"/>
    <property type="evidence" value="ECO:0007669"/>
    <property type="project" value="InterPro"/>
</dbReference>
<keyword evidence="8" id="KW-0482">Metalloprotease</keyword>
<keyword evidence="7 11" id="KW-0862">Zinc</keyword>
<feature type="domain" description="Peptidase M12B" evidence="12">
    <location>
        <begin position="435"/>
        <end position="642"/>
    </location>
</feature>
<dbReference type="Gene3D" id="3.40.1620.60">
    <property type="match status" value="1"/>
</dbReference>
<comment type="cofactor">
    <cofactor evidence="1">
        <name>Cu(2+)</name>
        <dbReference type="ChEBI" id="CHEBI:29036"/>
    </cofactor>
</comment>
<reference evidence="14" key="2">
    <citation type="submission" date="2021-08" db="EMBL/GenBank/DDBJ databases">
        <authorList>
            <person name="Eriksson T."/>
        </authorList>
    </citation>
    <scope>NUCLEOTIDE SEQUENCE</scope>
    <source>
        <strain evidence="14">Stoneville</strain>
        <tissue evidence="14">Whole head</tissue>
    </source>
</reference>
<evidence type="ECO:0000256" key="10">
    <source>
        <dbReference type="ARBA" id="ARBA00023180"/>
    </source>
</evidence>
<dbReference type="AlphaFoldDB" id="A0A8J6L9S8"/>
<evidence type="ECO:0000256" key="11">
    <source>
        <dbReference type="PROSITE-ProRule" id="PRU00276"/>
    </source>
</evidence>
<dbReference type="GO" id="GO:0005576">
    <property type="term" value="C:extracellular region"/>
    <property type="evidence" value="ECO:0007669"/>
    <property type="project" value="UniProtKB-SubCell"/>
</dbReference>
<dbReference type="Gene3D" id="3.30.70.100">
    <property type="match status" value="1"/>
</dbReference>
<keyword evidence="10" id="KW-0325">Glycoprotein</keyword>
<evidence type="ECO:0000256" key="2">
    <source>
        <dbReference type="ARBA" id="ARBA00004613"/>
    </source>
</evidence>
<evidence type="ECO:0000313" key="14">
    <source>
        <dbReference type="EMBL" id="KAH0812212.1"/>
    </source>
</evidence>
<dbReference type="EMBL" id="JABDTM020026218">
    <property type="protein sequence ID" value="KAH0812212.1"/>
    <property type="molecule type" value="Genomic_DNA"/>
</dbReference>
<dbReference type="InterPro" id="IPR001424">
    <property type="entry name" value="SOD_Cu_Zn_dom"/>
</dbReference>
<dbReference type="Pfam" id="PF00080">
    <property type="entry name" value="Sod_Cu"/>
    <property type="match status" value="1"/>
</dbReference>
<dbReference type="GO" id="GO:0004222">
    <property type="term" value="F:metalloendopeptidase activity"/>
    <property type="evidence" value="ECO:0007669"/>
    <property type="project" value="InterPro"/>
</dbReference>
<dbReference type="PROSITE" id="PS50215">
    <property type="entry name" value="ADAM_MEPRO"/>
    <property type="match status" value="1"/>
</dbReference>
<organism evidence="14 15">
    <name type="scientific">Tenebrio molitor</name>
    <name type="common">Yellow mealworm beetle</name>
    <dbReference type="NCBI Taxonomy" id="7067"/>
    <lineage>
        <taxon>Eukaryota</taxon>
        <taxon>Metazoa</taxon>
        <taxon>Ecdysozoa</taxon>
        <taxon>Arthropoda</taxon>
        <taxon>Hexapoda</taxon>
        <taxon>Insecta</taxon>
        <taxon>Pterygota</taxon>
        <taxon>Neoptera</taxon>
        <taxon>Endopterygota</taxon>
        <taxon>Coleoptera</taxon>
        <taxon>Polyphaga</taxon>
        <taxon>Cucujiformia</taxon>
        <taxon>Tenebrionidae</taxon>
        <taxon>Tenebrio</taxon>
    </lineage>
</organism>
<evidence type="ECO:0000259" key="13">
    <source>
        <dbReference type="PROSITE" id="PS50846"/>
    </source>
</evidence>
<keyword evidence="4" id="KW-0645">Protease</keyword>
<reference evidence="14" key="1">
    <citation type="journal article" date="2020" name="J Insects Food Feed">
        <title>The yellow mealworm (Tenebrio molitor) genome: a resource for the emerging insects as food and feed industry.</title>
        <authorList>
            <person name="Eriksson T."/>
            <person name="Andere A."/>
            <person name="Kelstrup H."/>
            <person name="Emery V."/>
            <person name="Picard C."/>
        </authorList>
    </citation>
    <scope>NUCLEOTIDE SEQUENCE</scope>
    <source>
        <strain evidence="14">Stoneville</strain>
        <tissue evidence="14">Whole head</tissue>
    </source>
</reference>
<dbReference type="InterPro" id="IPR001590">
    <property type="entry name" value="Peptidase_M12B"/>
</dbReference>
<evidence type="ECO:0000256" key="9">
    <source>
        <dbReference type="ARBA" id="ARBA00023157"/>
    </source>
</evidence>
<dbReference type="CDD" id="cd00371">
    <property type="entry name" value="HMA"/>
    <property type="match status" value="1"/>
</dbReference>
<keyword evidence="3" id="KW-0964">Secreted</keyword>
<dbReference type="GO" id="GO:0046872">
    <property type="term" value="F:metal ion binding"/>
    <property type="evidence" value="ECO:0007669"/>
    <property type="project" value="UniProtKB-KW"/>
</dbReference>
<sequence>MPESQIEFAVQMTCNSCVEAVRKSLKGDPHIKTVDIDLEKGSVVVSTTLPTLRVQEKIETTGRKVVVKGHAGSSSGVAVLDTGNTNIQGVVRFVQVAPNSCVIDGTIDGLKPGDVHQLTIHECGDLSQGCDSVGDVFHPTNSGDCRPCGDLGPIEVANDGRASFRREDHVLKLTDIIGRSLVVNAEGKRVVCGVIARSAGLFQNPKTICACDGVTIWDEKVPPKAVLLKMIVLCFIVLCEAWRGTGYVTEALHDQMTESELAYYFQTDDRSAVPEYEVVYLPEMTLTSEADTFDYTFDAFEKPINLKLQRNDRLASNLKTYITEDDFQTILSNSPKSCHFIHRDDSAIAAISSCQPKSVQGVILLDDSTLEIHPLTERLQTLMREPLLESVDDISTPHIVKRANFISLEDDSFPIAGHVLPQLREAASHRPAGALTVEIAMFFDEAAFKIFAPFLSNDDHKLQDMLLAYMNGVQALYHHPSLGSSIELVLVRLDIMKNQPSKMPHHNGERSRLLDSFCAYQSSLNIRDDENPEHWDMAVYISGLDFYAYENGRKSGVTMGLATVGGVCLDKYNCLIAELGTTNVFGKPYPSAGFTSVYVLAHEIGHNLGMHHDSVGNSCPKEGYVMSPSRGTNGETQWSHCSAEVVAKLGWAKCLQDSARPQKNLDHSRFLDSPGQIYTAKRQCEILLRDKDAVMSPNQQLSTICYNLQCKTPHRSGYYFAGPALDGTKCGNKKYCYGGDCVKKSPPKPVKIVPGGWGPWKETACTSGCIEKSRGFQTKKRQCNNPTPVNTDQGCEGQSIEFGICRDEKICKSKRLSAVDFASQKCEEFSKLLPELDPNSGGLQAPHEEARVWMGCAIFCRRADSGGYYTPRVELNDLGVSPYFPDGTWCHREKNLNYYCLHHHCLPENFQFSKVDVLDGFGEDIPFSQNARPLSVIPPEIKSYFSLNPNGKPMKTVLKPHETKNPRDEDWETDDFIIIPDLKERYN</sequence>
<evidence type="ECO:0000313" key="15">
    <source>
        <dbReference type="Proteomes" id="UP000719412"/>
    </source>
</evidence>
<accession>A0A8J6L9S8</accession>
<dbReference type="Pfam" id="PF13574">
    <property type="entry name" value="Reprolysin_2"/>
    <property type="match status" value="1"/>
</dbReference>
<evidence type="ECO:0000259" key="12">
    <source>
        <dbReference type="PROSITE" id="PS50215"/>
    </source>
</evidence>
<name>A0A8J6L9S8_TENMO</name>
<evidence type="ECO:0000256" key="7">
    <source>
        <dbReference type="ARBA" id="ARBA00022833"/>
    </source>
</evidence>
<keyword evidence="15" id="KW-1185">Reference proteome</keyword>
<evidence type="ECO:0000256" key="3">
    <source>
        <dbReference type="ARBA" id="ARBA00022525"/>
    </source>
</evidence>
<comment type="caution">
    <text evidence="14">The sequence shown here is derived from an EMBL/GenBank/DDBJ whole genome shotgun (WGS) entry which is preliminary data.</text>
</comment>
<comment type="subcellular location">
    <subcellularLocation>
        <location evidence="2">Secreted</location>
    </subcellularLocation>
</comment>
<dbReference type="InterPro" id="IPR036163">
    <property type="entry name" value="HMA_dom_sf"/>
</dbReference>
<dbReference type="InterPro" id="IPR000884">
    <property type="entry name" value="TSP1_rpt"/>
</dbReference>
<keyword evidence="5 11" id="KW-0479">Metal-binding</keyword>
<dbReference type="SUPFAM" id="SSF49329">
    <property type="entry name" value="Cu,Zn superoxide dismutase-like"/>
    <property type="match status" value="1"/>
</dbReference>
<dbReference type="Gene3D" id="2.20.100.10">
    <property type="entry name" value="Thrombospondin type-1 (TSP1) repeat"/>
    <property type="match status" value="1"/>
</dbReference>
<evidence type="ECO:0000256" key="6">
    <source>
        <dbReference type="ARBA" id="ARBA00022801"/>
    </source>
</evidence>
<dbReference type="InterPro" id="IPR036383">
    <property type="entry name" value="TSP1_rpt_sf"/>
</dbReference>
<feature type="binding site" evidence="11">
    <location>
        <position position="606"/>
    </location>
    <ligand>
        <name>Zn(2+)</name>
        <dbReference type="ChEBI" id="CHEBI:29105"/>
        <note>catalytic</note>
    </ligand>
</feature>
<proteinExistence type="predicted"/>
<dbReference type="SUPFAM" id="SSF55008">
    <property type="entry name" value="HMA, heavy metal-associated domain"/>
    <property type="match status" value="1"/>
</dbReference>
<dbReference type="PANTHER" id="PTHR13723:SF294">
    <property type="entry name" value="A DISINTEGRIN AND METALLOPROTEINASE WITH THROMBOSPONDIN MOTIFS 7-LIKE PROTEIN"/>
    <property type="match status" value="1"/>
</dbReference>
<dbReference type="GO" id="GO:0006508">
    <property type="term" value="P:proteolysis"/>
    <property type="evidence" value="ECO:0007669"/>
    <property type="project" value="UniProtKB-KW"/>
</dbReference>
<dbReference type="GO" id="GO:0030198">
    <property type="term" value="P:extracellular matrix organization"/>
    <property type="evidence" value="ECO:0007669"/>
    <property type="project" value="TreeGrafter"/>
</dbReference>
<dbReference type="InterPro" id="IPR050439">
    <property type="entry name" value="ADAMTS_ADAMTS-like"/>
</dbReference>
<feature type="binding site" evidence="11">
    <location>
        <position position="602"/>
    </location>
    <ligand>
        <name>Zn(2+)</name>
        <dbReference type="ChEBI" id="CHEBI:29105"/>
        <note>catalytic</note>
    </ligand>
</feature>
<dbReference type="Pfam" id="PF00403">
    <property type="entry name" value="HMA"/>
    <property type="match status" value="1"/>
</dbReference>
<evidence type="ECO:0008006" key="16">
    <source>
        <dbReference type="Google" id="ProtNLM"/>
    </source>
</evidence>
<dbReference type="InterPro" id="IPR041645">
    <property type="entry name" value="ADAMTS_CR_2"/>
</dbReference>
<protein>
    <recommendedName>
        <fullName evidence="16">Superoxide dismutase</fullName>
    </recommendedName>
</protein>
<dbReference type="SUPFAM" id="SSF55486">
    <property type="entry name" value="Metalloproteases ('zincins'), catalytic domain"/>
    <property type="match status" value="1"/>
</dbReference>
<keyword evidence="9" id="KW-1015">Disulfide bond</keyword>
<dbReference type="Pfam" id="PF17771">
    <property type="entry name" value="ADAMTS_CR_2"/>
    <property type="match status" value="1"/>
</dbReference>
<evidence type="ECO:0000256" key="1">
    <source>
        <dbReference type="ARBA" id="ARBA00001973"/>
    </source>
</evidence>
<evidence type="ECO:0000256" key="5">
    <source>
        <dbReference type="ARBA" id="ARBA00022723"/>
    </source>
</evidence>
<comment type="caution">
    <text evidence="11">Lacks conserved residue(s) required for the propagation of feature annotation.</text>
</comment>
<keyword evidence="6" id="KW-0378">Hydrolase</keyword>
<dbReference type="InterPro" id="IPR024079">
    <property type="entry name" value="MetalloPept_cat_dom_sf"/>
</dbReference>
<evidence type="ECO:0000256" key="4">
    <source>
        <dbReference type="ARBA" id="ARBA00022670"/>
    </source>
</evidence>
<gene>
    <name evidence="14" type="ORF">GEV33_010588</name>
</gene>
<dbReference type="Gene3D" id="2.60.40.200">
    <property type="entry name" value="Superoxide dismutase, copper/zinc binding domain"/>
    <property type="match status" value="1"/>
</dbReference>
<dbReference type="InterPro" id="IPR006121">
    <property type="entry name" value="HMA_dom"/>
</dbReference>
<dbReference type="PROSITE" id="PS50092">
    <property type="entry name" value="TSP1"/>
    <property type="match status" value="1"/>
</dbReference>